<dbReference type="AlphaFoldDB" id="A0AAV3SG91"/>
<protein>
    <submittedName>
        <fullName evidence="1">Uncharacterized protein</fullName>
    </submittedName>
</protein>
<reference evidence="1" key="3">
    <citation type="submission" date="2023-12" db="EMBL/GenBank/DDBJ databases">
        <authorList>
            <person name="Sun Q."/>
            <person name="Inoue M."/>
        </authorList>
    </citation>
    <scope>NUCLEOTIDE SEQUENCE</scope>
    <source>
        <strain evidence="1">JCM 12289</strain>
    </source>
</reference>
<dbReference type="RefSeq" id="WP_244705816.1">
    <property type="nucleotide sequence ID" value="NZ_BAAADN010000020.1"/>
</dbReference>
<reference evidence="2" key="2">
    <citation type="submission" date="2022-04" db="EMBL/GenBank/DDBJ databases">
        <title>Sequencing and genomic assembly of Halococcus dombrowskii.</title>
        <authorList>
            <person name="Lim S.W."/>
            <person name="MacLea K.S."/>
        </authorList>
    </citation>
    <scope>NUCLEOTIDE SEQUENCE</scope>
    <source>
        <strain evidence="2">H4</strain>
        <plasmid evidence="2">unnamed1</plasmid>
    </source>
</reference>
<geneLocation type="plasmid" evidence="2 3">
    <name>unnamed1</name>
</geneLocation>
<accession>A0AAV3SG91</accession>
<dbReference type="EMBL" id="BAAADN010000020">
    <property type="protein sequence ID" value="GAA0457704.1"/>
    <property type="molecule type" value="Genomic_DNA"/>
</dbReference>
<name>A0AAV3SG91_HALDO</name>
<dbReference type="Proteomes" id="UP001500962">
    <property type="component" value="Unassembled WGS sequence"/>
</dbReference>
<gene>
    <name evidence="1" type="ORF">GCM10008985_12310</name>
    <name evidence="2" type="ORF">MUK72_14620</name>
</gene>
<organism evidence="1 4">
    <name type="scientific">Halococcus dombrowskii</name>
    <dbReference type="NCBI Taxonomy" id="179637"/>
    <lineage>
        <taxon>Archaea</taxon>
        <taxon>Methanobacteriati</taxon>
        <taxon>Methanobacteriota</taxon>
        <taxon>Stenosarchaea group</taxon>
        <taxon>Halobacteria</taxon>
        <taxon>Halobacteriales</taxon>
        <taxon>Halococcaceae</taxon>
        <taxon>Halococcus</taxon>
    </lineage>
</organism>
<evidence type="ECO:0000313" key="3">
    <source>
        <dbReference type="Proteomes" id="UP000830542"/>
    </source>
</evidence>
<dbReference type="EMBL" id="CP095006">
    <property type="protein sequence ID" value="UOO96779.1"/>
    <property type="molecule type" value="Genomic_DNA"/>
</dbReference>
<proteinExistence type="predicted"/>
<evidence type="ECO:0000313" key="2">
    <source>
        <dbReference type="EMBL" id="UOO96779.1"/>
    </source>
</evidence>
<dbReference type="Proteomes" id="UP000830542">
    <property type="component" value="Plasmid unnamed1"/>
</dbReference>
<evidence type="ECO:0000313" key="1">
    <source>
        <dbReference type="EMBL" id="GAA0457704.1"/>
    </source>
</evidence>
<sequence>MPLDESDWKQLGPSKSQIAIMRDFLEDNAPQAYTLEEIADETEVVMASSSGGQIPMSSPEQGLAQAIGRVYLELLAEPLVEDANVERRADSSGVEYYRYNVE</sequence>
<dbReference type="KEGG" id="hdo:MUK72_14620"/>
<evidence type="ECO:0000313" key="4">
    <source>
        <dbReference type="Proteomes" id="UP001500962"/>
    </source>
</evidence>
<keyword evidence="2" id="KW-0614">Plasmid</keyword>
<dbReference type="GeneID" id="71763106"/>
<keyword evidence="3" id="KW-1185">Reference proteome</keyword>
<reference evidence="1" key="1">
    <citation type="journal article" date="2014" name="Int. J. Syst. Evol. Microbiol.">
        <title>Complete genome sequence of Corynebacterium casei LMG S-19264T (=DSM 44701T), isolated from a smear-ripened cheese.</title>
        <authorList>
            <consortium name="US DOE Joint Genome Institute (JGI-PGF)"/>
            <person name="Walter F."/>
            <person name="Albersmeier A."/>
            <person name="Kalinowski J."/>
            <person name="Ruckert C."/>
        </authorList>
    </citation>
    <scope>NUCLEOTIDE SEQUENCE</scope>
    <source>
        <strain evidence="1">JCM 12289</strain>
    </source>
</reference>